<dbReference type="AlphaFoldDB" id="B5LWQ5"/>
<feature type="domain" description="SbsC C-terminal" evidence="3">
    <location>
        <begin position="64"/>
        <end position="192"/>
    </location>
</feature>
<evidence type="ECO:0000256" key="2">
    <source>
        <dbReference type="SAM" id="SignalP"/>
    </source>
</evidence>
<dbReference type="RefSeq" id="WP_033013760.1">
    <property type="nucleotide sequence ID" value="NZ_CBCSGJ010000023.1"/>
</dbReference>
<sequence length="969" mass="101744">MDKKKAVKLATASAVAASAFVAANPHASQAATDVATVVSQAKAQMKEAYYTYSHTVTETGQFPDIKDVYAAYNKAKQAYANAVAVVNKAGGAKKDAYLADLQATYETYVFKANPKSGEARVATYIDAYNYAVKLDGLRQDLAKAVEAKDLKKAEELYHKISYELKTRTVILDRVYGQSTRELLRSQFKAEAQKLRDSLIYDITVAMKAREAQDAVKAGNLDKAKAALDQVNQYVSKVTDAFKAELQKAAQDAKAAYEAALPFKVESVAVVNAKQIEIKLNKAVDTSTASNKNNYKVQKSSDSSATALATLDGSADISISDDGKTVTITTTNGIISQFSVANDAPFKFIVENLKDKYGKTLDSYSTNLVVKDTVAPTLKDVKATAKSTTTRVTLVFSEPVQTNGAIAYVGGQAASVQPGSNVNEVILTTAQALEAGKTYDLTLLNFKDYANNFLQPNPTTKSFTVSSDAVAPTVQDVKVVRDNLIEVTFDKAMDASTFAGYTRVLDLNGNPQGGVITATIKSGTAGKTVRLALGSAVPFNDSGVFSGTLVLGNGIKDVNGNAKSATTHSITLTKDTARPTVAGASYVAAGGQYAGNTYTNGAIVLKFNEDVAKIGSDFRLITAGGEDVTSRLNASSAAVNNDDNTEVIIPLSSTLSAGTYTLRVGNDVVKDLSTQENRNAAAVTTVTVGASSDSSKPVVNEGSVSAVAATNQTSGTTISLSMTDNVGLDLATVQDVNNYLLNGKPLPSGSYVTIQHANGSSSSAATNITVTLNIPAKSITKDGQYALNINNIKDKAGNIADPKVANVNLKDDVSPELKTATISSNGLLVLGFSESVNSVGANTPSDFQFVVNGVEVATTSNGHIVQFNDGTGTDAGKYVVTFKAKVDKGADNNESTTADNRLYLDVNGNGAFDSGTDILVQTGTTKAVGNVDLDVNLLSALKVKVVNNAAVKDQSTLQNPIQVGTTITVK</sequence>
<dbReference type="InterPro" id="IPR041378">
    <property type="entry name" value="S-layer_SbsC_C"/>
</dbReference>
<dbReference type="Gene3D" id="1.20.58.770">
    <property type="match status" value="1"/>
</dbReference>
<keyword evidence="1 2" id="KW-0732">Signal</keyword>
<name>B5LWQ5_GEOSE</name>
<dbReference type="Pfam" id="PF22360">
    <property type="entry name" value="SbsC_spectrin-like"/>
    <property type="match status" value="1"/>
</dbReference>
<protein>
    <submittedName>
        <fullName evidence="5">SgsG</fullName>
    </submittedName>
</protein>
<feature type="chain" id="PRO_5002836478" evidence="2">
    <location>
        <begin position="31"/>
        <end position="969"/>
    </location>
</feature>
<dbReference type="InterPro" id="IPR014755">
    <property type="entry name" value="Cu-Rt/internalin_Ig-like"/>
</dbReference>
<evidence type="ECO:0000256" key="1">
    <source>
        <dbReference type="ARBA" id="ARBA00022729"/>
    </source>
</evidence>
<dbReference type="Gene3D" id="1.20.58.780">
    <property type="match status" value="1"/>
</dbReference>
<evidence type="ECO:0000259" key="3">
    <source>
        <dbReference type="Pfam" id="PF18058"/>
    </source>
</evidence>
<dbReference type="EMBL" id="EU916198">
    <property type="protein sequence ID" value="ACH47033.1"/>
    <property type="molecule type" value="Genomic_DNA"/>
</dbReference>
<feature type="domain" description="S-layer protein spectrin-like repeat" evidence="4">
    <location>
        <begin position="200"/>
        <end position="260"/>
    </location>
</feature>
<evidence type="ECO:0000259" key="4">
    <source>
        <dbReference type="Pfam" id="PF22360"/>
    </source>
</evidence>
<gene>
    <name evidence="5" type="primary">sgsG</name>
</gene>
<accession>B5LWQ5</accession>
<dbReference type="InterPro" id="IPR054605">
    <property type="entry name" value="SbsA_spectrin-like"/>
</dbReference>
<evidence type="ECO:0000313" key="5">
    <source>
        <dbReference type="EMBL" id="ACH47033.1"/>
    </source>
</evidence>
<dbReference type="Gene3D" id="1.20.58.790">
    <property type="match status" value="1"/>
</dbReference>
<proteinExistence type="predicted"/>
<feature type="signal peptide" evidence="2">
    <location>
        <begin position="1"/>
        <end position="30"/>
    </location>
</feature>
<organism evidence="5">
    <name type="scientific">Geobacillus stearothermophilus</name>
    <name type="common">Bacillus stearothermophilus</name>
    <dbReference type="NCBI Taxonomy" id="1422"/>
    <lineage>
        <taxon>Bacteria</taxon>
        <taxon>Bacillati</taxon>
        <taxon>Bacillota</taxon>
        <taxon>Bacilli</taxon>
        <taxon>Bacillales</taxon>
        <taxon>Anoxybacillaceae</taxon>
        <taxon>Geobacillus</taxon>
    </lineage>
</organism>
<dbReference type="Pfam" id="PF18058">
    <property type="entry name" value="SbsC_C"/>
    <property type="match status" value="1"/>
</dbReference>
<reference evidence="5" key="1">
    <citation type="submission" date="2008-07" db="EMBL/GenBank/DDBJ databases">
        <title>The S-layer gene of Geobacillus stearothermophilus DSM 2358.</title>
        <authorList>
            <person name="Egelseer E.M."/>
            <person name="Hykollari A."/>
            <person name="Huber-Gries C."/>
            <person name="Sleytr U.B."/>
        </authorList>
    </citation>
    <scope>NUCLEOTIDE SEQUENCE</scope>
    <source>
        <strain evidence="5">DSM 2358</strain>
    </source>
</reference>
<dbReference type="Gene3D" id="2.60.40.1220">
    <property type="match status" value="3"/>
</dbReference>